<evidence type="ECO:0000313" key="2">
    <source>
        <dbReference type="Proteomes" id="UP001367508"/>
    </source>
</evidence>
<keyword evidence="2" id="KW-1185">Reference proteome</keyword>
<protein>
    <submittedName>
        <fullName evidence="1">Uncharacterized protein</fullName>
    </submittedName>
</protein>
<name>A0AAN9R1V0_CANGL</name>
<reference evidence="1 2" key="1">
    <citation type="submission" date="2024-01" db="EMBL/GenBank/DDBJ databases">
        <title>The genomes of 5 underutilized Papilionoideae crops provide insights into root nodulation and disease resistanc.</title>
        <authorList>
            <person name="Jiang F."/>
        </authorList>
    </citation>
    <scope>NUCLEOTIDE SEQUENCE [LARGE SCALE GENOMIC DNA]</scope>
    <source>
        <strain evidence="1">LVBAO_FW01</strain>
        <tissue evidence="1">Leaves</tissue>
    </source>
</reference>
<sequence>MGIGCDTDLSSFTPGALLVTVHVRVERLWSSHHERKADKVDIVQRQVNLMAQAGVDFVVNANIEHDNCFSCESHKTKVRHGGGVLYVAIVCTLVHLCLEWLHIEKGNCCRQLEKFEFSMLVSEVRVGFINIDNLRNLSFQYYGHQEGAAKFGKDPIFYEGSEENIESGSIHNNFISYVNRRNLTGLCIQNKKPL</sequence>
<comment type="caution">
    <text evidence="1">The sequence shown here is derived from an EMBL/GenBank/DDBJ whole genome shotgun (WGS) entry which is preliminary data.</text>
</comment>
<dbReference type="EMBL" id="JAYMYQ010000002">
    <property type="protein sequence ID" value="KAK7351003.1"/>
    <property type="molecule type" value="Genomic_DNA"/>
</dbReference>
<gene>
    <name evidence="1" type="ORF">VNO77_10118</name>
</gene>
<organism evidence="1 2">
    <name type="scientific">Canavalia gladiata</name>
    <name type="common">Sword bean</name>
    <name type="synonym">Dolichos gladiatus</name>
    <dbReference type="NCBI Taxonomy" id="3824"/>
    <lineage>
        <taxon>Eukaryota</taxon>
        <taxon>Viridiplantae</taxon>
        <taxon>Streptophyta</taxon>
        <taxon>Embryophyta</taxon>
        <taxon>Tracheophyta</taxon>
        <taxon>Spermatophyta</taxon>
        <taxon>Magnoliopsida</taxon>
        <taxon>eudicotyledons</taxon>
        <taxon>Gunneridae</taxon>
        <taxon>Pentapetalae</taxon>
        <taxon>rosids</taxon>
        <taxon>fabids</taxon>
        <taxon>Fabales</taxon>
        <taxon>Fabaceae</taxon>
        <taxon>Papilionoideae</taxon>
        <taxon>50 kb inversion clade</taxon>
        <taxon>NPAAA clade</taxon>
        <taxon>indigoferoid/millettioid clade</taxon>
        <taxon>Phaseoleae</taxon>
        <taxon>Canavalia</taxon>
    </lineage>
</organism>
<dbReference type="Proteomes" id="UP001367508">
    <property type="component" value="Unassembled WGS sequence"/>
</dbReference>
<dbReference type="AlphaFoldDB" id="A0AAN9R1V0"/>
<accession>A0AAN9R1V0</accession>
<proteinExistence type="predicted"/>
<evidence type="ECO:0000313" key="1">
    <source>
        <dbReference type="EMBL" id="KAK7351003.1"/>
    </source>
</evidence>